<feature type="transmembrane region" description="Helical" evidence="6">
    <location>
        <begin position="494"/>
        <end position="514"/>
    </location>
</feature>
<dbReference type="Proteomes" id="UP001216440">
    <property type="component" value="Chromosome"/>
</dbReference>
<organism evidence="8 9">
    <name type="scientific">Streptomyces cathayae</name>
    <dbReference type="NCBI Taxonomy" id="3031124"/>
    <lineage>
        <taxon>Bacteria</taxon>
        <taxon>Bacillati</taxon>
        <taxon>Actinomycetota</taxon>
        <taxon>Actinomycetes</taxon>
        <taxon>Kitasatosporales</taxon>
        <taxon>Streptomycetaceae</taxon>
        <taxon>Streptomyces</taxon>
    </lineage>
</organism>
<name>A0ABY8K4A0_9ACTN</name>
<evidence type="ECO:0000256" key="1">
    <source>
        <dbReference type="ARBA" id="ARBA00004651"/>
    </source>
</evidence>
<feature type="transmembrane region" description="Helical" evidence="6">
    <location>
        <begin position="818"/>
        <end position="843"/>
    </location>
</feature>
<feature type="transmembrane region" description="Helical" evidence="6">
    <location>
        <begin position="772"/>
        <end position="797"/>
    </location>
</feature>
<sequence length="913" mass="93765">MTVRSPRPCVAAPWVRTRLRAAPGAALALALLVAVTAFLAAVLPRAVDRYGDAGLHRALETAGPDSTGVQLAASLPDPGLSREEQEAAVRGDVLRAHRSELLALAGRSLPLDPHRSSSGVRTSEAQKMSEPWLPRPDGLPAQLHLLAQDGLADHSRLRAGRLPKVPDTVTAATTRIEGAVTTDTAGDLNIEVGSVLTFPGVARAPLEVRITGIVAPLDPEGAYWSTDPLMRTPGLTILPGDPDVRQYWMGALLLPPDAAPALLSTAGKPVRYWGLAPSVPDLHGYDMPRLTSAVAAVESGPVLQRMREATALDLRAHSELDDVLTGHAGLRAAIGPLVSVAAFGTGTVAAVVLLMAGGLAADRRGGELTLLRARGGSLPGVTGRLLAETAVVAVPAAALGLAAAWLTVREARPAYSVAAAGAVALLACLALPLRALVAHRAVRAHTGRRDVAAARPAPRRTVAELTLLALAVGAVVALRTRGTSGGPDASGDHLVSLAPVLVGVIAALVLVRLYPLPLRGLARPAARLRGVVGPLALARAGRAAGSAVLPLLALLTALTTAAFGGSVIGGVADARDRAALLTVGADARVNALHVLPAGLPDRVRRAPGVREVTAVSVADHARSPEDTVPVAGVDPAGYAALTRHTGIGAFDRNVLAPGGSDTLPAVASPGVADRHGTRPFAVRMEDGSSITVRIVRVRERTPAVVGEKFLVVDRSALSDRAARPTALLVTGDRVDGAALRRAADGGGTSVRVRAEERAGYVDSPLQSGAERVYTAAVAAGAGYAVLALLLTLVRAAPERAALLARLRTMGLTRAQGRRLLVLESLPQALLAAAGGTLTAWATIRLLAPGIDLTAVALPATRSPAGRATLLTDPVSLLVPALAVVVLTVGIAAVQAWWTGRRDAVRELRAGDAR</sequence>
<gene>
    <name evidence="8" type="ORF">PYS65_23865</name>
</gene>
<feature type="transmembrane region" description="Helical" evidence="6">
    <location>
        <begin position="337"/>
        <end position="360"/>
    </location>
</feature>
<keyword evidence="5 6" id="KW-0472">Membrane</keyword>
<comment type="subcellular location">
    <subcellularLocation>
        <location evidence="1">Cell membrane</location>
        <topology evidence="1">Multi-pass membrane protein</topology>
    </subcellularLocation>
</comment>
<dbReference type="Pfam" id="PF02687">
    <property type="entry name" value="FtsX"/>
    <property type="match status" value="1"/>
</dbReference>
<evidence type="ECO:0000259" key="7">
    <source>
        <dbReference type="Pfam" id="PF02687"/>
    </source>
</evidence>
<feature type="domain" description="ABC3 transporter permease C-terminal" evidence="7">
    <location>
        <begin position="783"/>
        <end position="896"/>
    </location>
</feature>
<evidence type="ECO:0000313" key="9">
    <source>
        <dbReference type="Proteomes" id="UP001216440"/>
    </source>
</evidence>
<reference evidence="8 9" key="1">
    <citation type="submission" date="2023-03" db="EMBL/GenBank/DDBJ databases">
        <authorList>
            <person name="Mo P."/>
        </authorList>
    </citation>
    <scope>NUCLEOTIDE SEQUENCE [LARGE SCALE GENOMIC DNA]</scope>
    <source>
        <strain evidence="8 9">HUAS 5</strain>
    </source>
</reference>
<evidence type="ECO:0000256" key="6">
    <source>
        <dbReference type="SAM" id="Phobius"/>
    </source>
</evidence>
<feature type="transmembrane region" description="Helical" evidence="6">
    <location>
        <begin position="381"/>
        <end position="408"/>
    </location>
</feature>
<dbReference type="InterPro" id="IPR003838">
    <property type="entry name" value="ABC3_permease_C"/>
</dbReference>
<protein>
    <submittedName>
        <fullName evidence="8">ABC transporter permease</fullName>
    </submittedName>
</protein>
<evidence type="ECO:0000313" key="8">
    <source>
        <dbReference type="EMBL" id="WGD42931.1"/>
    </source>
</evidence>
<evidence type="ECO:0000256" key="5">
    <source>
        <dbReference type="ARBA" id="ARBA00023136"/>
    </source>
</evidence>
<dbReference type="RefSeq" id="WP_279335985.1">
    <property type="nucleotide sequence ID" value="NZ_CP121682.1"/>
</dbReference>
<evidence type="ECO:0000256" key="4">
    <source>
        <dbReference type="ARBA" id="ARBA00022989"/>
    </source>
</evidence>
<keyword evidence="3 6" id="KW-0812">Transmembrane</keyword>
<keyword evidence="9" id="KW-1185">Reference proteome</keyword>
<feature type="transmembrane region" description="Helical" evidence="6">
    <location>
        <begin position="414"/>
        <end position="433"/>
    </location>
</feature>
<evidence type="ECO:0000256" key="3">
    <source>
        <dbReference type="ARBA" id="ARBA00022692"/>
    </source>
</evidence>
<feature type="transmembrane region" description="Helical" evidence="6">
    <location>
        <begin position="876"/>
        <end position="897"/>
    </location>
</feature>
<accession>A0ABY8K4A0</accession>
<keyword evidence="4 6" id="KW-1133">Transmembrane helix</keyword>
<proteinExistence type="predicted"/>
<feature type="transmembrane region" description="Helical" evidence="6">
    <location>
        <begin position="465"/>
        <end position="482"/>
    </location>
</feature>
<keyword evidence="2" id="KW-1003">Cell membrane</keyword>
<evidence type="ECO:0000256" key="2">
    <source>
        <dbReference type="ARBA" id="ARBA00022475"/>
    </source>
</evidence>
<dbReference type="EMBL" id="CP121682">
    <property type="protein sequence ID" value="WGD42931.1"/>
    <property type="molecule type" value="Genomic_DNA"/>
</dbReference>
<feature type="transmembrane region" description="Helical" evidence="6">
    <location>
        <begin position="547"/>
        <end position="572"/>
    </location>
</feature>